<evidence type="ECO:0000313" key="2">
    <source>
        <dbReference type="EMBL" id="QLG00856.1"/>
    </source>
</evidence>
<keyword evidence="1" id="KW-1133">Transmembrane helix</keyword>
<geneLocation type="plasmid" evidence="2">
    <name>pP12375-1FII</name>
</geneLocation>
<feature type="transmembrane region" description="Helical" evidence="1">
    <location>
        <begin position="30"/>
        <end position="54"/>
    </location>
</feature>
<keyword evidence="1" id="KW-0472">Membrane</keyword>
<protein>
    <submittedName>
        <fullName evidence="2">Uncharacterized protein</fullName>
    </submittedName>
</protein>
<dbReference type="AlphaFoldDB" id="A0A7D5FX11"/>
<name>A0A7D5FX11_9ENTR</name>
<reference evidence="2" key="1">
    <citation type="submission" date="2019-12" db="EMBL/GenBank/DDBJ databases">
        <authorList>
            <person name="Zhou D."/>
        </authorList>
    </citation>
    <scope>NUCLEOTIDE SEQUENCE</scope>
    <source>
        <strain evidence="2">P12375</strain>
        <plasmid evidence="2">pP12375-1FII</plasmid>
    </source>
</reference>
<keyword evidence="1" id="KW-0812">Transmembrane</keyword>
<evidence type="ECO:0000256" key="1">
    <source>
        <dbReference type="SAM" id="Phobius"/>
    </source>
</evidence>
<dbReference type="EMBL" id="MN821366">
    <property type="protein sequence ID" value="QLG00856.1"/>
    <property type="molecule type" value="Genomic_DNA"/>
</dbReference>
<accession>A0A7D5FX11</accession>
<sequence length="233" mass="26391">MENIQATADSVATAISHPVTVQLITQGTGIWGNVATGLITGILTGGITLTGIWLTHRFTLQRERQASDDKLKQERLFIATELIFILEQYAEGCAQVACDHGEETCDKYGQAELTPTAGFPALPDFEKVSGDWRSLPADLMYRIRALPVLRNEAMRAIEDSWENSSHPDHVFFFSARQYEFSLLGLKAIHLARLLRKLCKLPRSRLNDSAWSAQPEMLRVLLREREQRRRQPEE</sequence>
<proteinExistence type="predicted"/>
<organism evidence="2">
    <name type="scientific">Leclercia adecarboxylata</name>
    <dbReference type="NCBI Taxonomy" id="83655"/>
    <lineage>
        <taxon>Bacteria</taxon>
        <taxon>Pseudomonadati</taxon>
        <taxon>Pseudomonadota</taxon>
        <taxon>Gammaproteobacteria</taxon>
        <taxon>Enterobacterales</taxon>
        <taxon>Enterobacteriaceae</taxon>
        <taxon>Leclercia</taxon>
    </lineage>
</organism>
<keyword evidence="2" id="KW-0614">Plasmid</keyword>